<protein>
    <recommendedName>
        <fullName evidence="2">VOC domain-containing protein</fullName>
    </recommendedName>
</protein>
<accession>A0A246J881</accession>
<comment type="caution">
    <text evidence="3">The sequence shown here is derived from an EMBL/GenBank/DDBJ whole genome shotgun (WGS) entry which is preliminary data.</text>
</comment>
<dbReference type="AlphaFoldDB" id="A0A246J881"/>
<evidence type="ECO:0000259" key="2">
    <source>
        <dbReference type="PROSITE" id="PS51819"/>
    </source>
</evidence>
<dbReference type="InterPro" id="IPR029068">
    <property type="entry name" value="Glyas_Bleomycin-R_OHBP_Dase"/>
</dbReference>
<organism evidence="3 4">
    <name type="scientific">Roseateles aquatilis</name>
    <dbReference type="NCBI Taxonomy" id="431061"/>
    <lineage>
        <taxon>Bacteria</taxon>
        <taxon>Pseudomonadati</taxon>
        <taxon>Pseudomonadota</taxon>
        <taxon>Betaproteobacteria</taxon>
        <taxon>Burkholderiales</taxon>
        <taxon>Sphaerotilaceae</taxon>
        <taxon>Roseateles</taxon>
    </lineage>
</organism>
<evidence type="ECO:0000313" key="4">
    <source>
        <dbReference type="Proteomes" id="UP000197468"/>
    </source>
</evidence>
<dbReference type="SUPFAM" id="SSF54593">
    <property type="entry name" value="Glyoxalase/Bleomycin resistance protein/Dihydroxybiphenyl dioxygenase"/>
    <property type="match status" value="1"/>
</dbReference>
<dbReference type="GO" id="GO:0016491">
    <property type="term" value="F:oxidoreductase activity"/>
    <property type="evidence" value="ECO:0007669"/>
    <property type="project" value="UniProtKB-KW"/>
</dbReference>
<reference evidence="3 4" key="1">
    <citation type="journal article" date="2008" name="Int. J. Syst. Evol. Microbiol.">
        <title>Description of Roseateles aquatilis sp. nov. and Roseateles terrae sp. nov., in the class Betaproteobacteria, and emended description of the genus Roseateles.</title>
        <authorList>
            <person name="Gomila M."/>
            <person name="Bowien B."/>
            <person name="Falsen E."/>
            <person name="Moore E.R."/>
            <person name="Lalucat J."/>
        </authorList>
    </citation>
    <scope>NUCLEOTIDE SEQUENCE [LARGE SCALE GENOMIC DNA]</scope>
    <source>
        <strain evidence="3 4">CCUG 48205</strain>
    </source>
</reference>
<evidence type="ECO:0000313" key="3">
    <source>
        <dbReference type="EMBL" id="OWQ88766.1"/>
    </source>
</evidence>
<dbReference type="InterPro" id="IPR037523">
    <property type="entry name" value="VOC_core"/>
</dbReference>
<keyword evidence="1" id="KW-0560">Oxidoreductase</keyword>
<evidence type="ECO:0000256" key="1">
    <source>
        <dbReference type="ARBA" id="ARBA00023002"/>
    </source>
</evidence>
<dbReference type="EMBL" id="NIOF01000006">
    <property type="protein sequence ID" value="OWQ88766.1"/>
    <property type="molecule type" value="Genomic_DNA"/>
</dbReference>
<name>A0A246J881_9BURK</name>
<dbReference type="Proteomes" id="UP000197468">
    <property type="component" value="Unassembled WGS sequence"/>
</dbReference>
<dbReference type="Gene3D" id="3.10.180.10">
    <property type="entry name" value="2,3-Dihydroxybiphenyl 1,2-Dioxygenase, domain 1"/>
    <property type="match status" value="1"/>
</dbReference>
<feature type="domain" description="VOC" evidence="2">
    <location>
        <begin position="6"/>
        <end position="132"/>
    </location>
</feature>
<dbReference type="InterPro" id="IPR025337">
    <property type="entry name" value="Questin_oxidase-like"/>
</dbReference>
<gene>
    <name evidence="3" type="ORF">CDN99_14900</name>
</gene>
<dbReference type="Pfam" id="PF14027">
    <property type="entry name" value="Questin_oxidase"/>
    <property type="match status" value="1"/>
</dbReference>
<dbReference type="PROSITE" id="PS51819">
    <property type="entry name" value="VOC"/>
    <property type="match status" value="1"/>
</dbReference>
<dbReference type="InterPro" id="IPR004360">
    <property type="entry name" value="Glyas_Fos-R_dOase_dom"/>
</dbReference>
<dbReference type="Pfam" id="PF00903">
    <property type="entry name" value="Glyoxalase"/>
    <property type="match status" value="1"/>
</dbReference>
<keyword evidence="4" id="KW-1185">Reference proteome</keyword>
<dbReference type="InterPro" id="IPR050383">
    <property type="entry name" value="GlyoxalaseI/FosfomycinResist"/>
</dbReference>
<dbReference type="PANTHER" id="PTHR21366:SF14">
    <property type="entry name" value="GLYOXALASE DOMAIN-CONTAINING PROTEIN 5"/>
    <property type="match status" value="1"/>
</dbReference>
<proteinExistence type="predicted"/>
<dbReference type="PANTHER" id="PTHR21366">
    <property type="entry name" value="GLYOXALASE FAMILY PROTEIN"/>
    <property type="match status" value="1"/>
</dbReference>
<dbReference type="OrthoDB" id="9812656at2"/>
<sequence length="440" mass="47306">MIKIQGLDHLVLRVRDLQASLHFYLDVLGCTLERRQDAIGLVQLRAGAQLIDLVPLDGKLGSAGGAGPGKEGRNVDHFCLRVESLDEPALRRWLTARGVTVDAYGSRYGAQGNGPSLYLFDPDGNALELKGPPWPVGLHEALDESVKFGPMYGTDAMPLFNHLPMALGALARLGAPREAMRRHLDHWAPLSRPATDGDAPPPAIDDALRGVFDSPESQAFHVAIRLAYALQSGHQAEIDAALRTTVGMERPLGAPSPSGPGGVDLRGAIDAVRADAGLAMAPMPGTLITARMLKAAALPGFAAQVERPRLTLDGLAEASLAVYLATHDFTALHLVTGTHAMRVLLEAAASRALAVDEGQVLRNVWRAWLGAYVAMGRPAPAWALVHAGDASEDDWTRELPSLHETLNDHRVKLADAAREEWRHRRWPGYALCLRRAGAAQ</sequence>